<comment type="similarity">
    <text evidence="1">Belongs to the peptidase S28 family.</text>
</comment>
<dbReference type="PANTHER" id="PTHR11010:SF117">
    <property type="entry name" value="SERINE PROTEASE 16"/>
    <property type="match status" value="1"/>
</dbReference>
<dbReference type="GO" id="GO:0006508">
    <property type="term" value="P:proteolysis"/>
    <property type="evidence" value="ECO:0007669"/>
    <property type="project" value="UniProtKB-KW"/>
</dbReference>
<feature type="signal peptide" evidence="6">
    <location>
        <begin position="1"/>
        <end position="23"/>
    </location>
</feature>
<evidence type="ECO:0000256" key="6">
    <source>
        <dbReference type="SAM" id="SignalP"/>
    </source>
</evidence>
<feature type="chain" id="PRO_5019519991" evidence="6">
    <location>
        <begin position="24"/>
        <end position="546"/>
    </location>
</feature>
<organism evidence="7 8">
    <name type="scientific">Jimgerdemannia flammicorona</name>
    <dbReference type="NCBI Taxonomy" id="994334"/>
    <lineage>
        <taxon>Eukaryota</taxon>
        <taxon>Fungi</taxon>
        <taxon>Fungi incertae sedis</taxon>
        <taxon>Mucoromycota</taxon>
        <taxon>Mucoromycotina</taxon>
        <taxon>Endogonomycetes</taxon>
        <taxon>Endogonales</taxon>
        <taxon>Endogonaceae</taxon>
        <taxon>Jimgerdemannia</taxon>
    </lineage>
</organism>
<keyword evidence="3 6" id="KW-0732">Signal</keyword>
<dbReference type="InterPro" id="IPR008758">
    <property type="entry name" value="Peptidase_S28"/>
</dbReference>
<keyword evidence="7" id="KW-0121">Carboxypeptidase</keyword>
<evidence type="ECO:0000256" key="1">
    <source>
        <dbReference type="ARBA" id="ARBA00011079"/>
    </source>
</evidence>
<evidence type="ECO:0000256" key="2">
    <source>
        <dbReference type="ARBA" id="ARBA00022670"/>
    </source>
</evidence>
<keyword evidence="2" id="KW-0645">Protease</keyword>
<reference evidence="7 8" key="1">
    <citation type="journal article" date="2018" name="New Phytol.">
        <title>Phylogenomics of Endogonaceae and evolution of mycorrhizas within Mucoromycota.</title>
        <authorList>
            <person name="Chang Y."/>
            <person name="Desiro A."/>
            <person name="Na H."/>
            <person name="Sandor L."/>
            <person name="Lipzen A."/>
            <person name="Clum A."/>
            <person name="Barry K."/>
            <person name="Grigoriev I.V."/>
            <person name="Martin F.M."/>
            <person name="Stajich J.E."/>
            <person name="Smith M.E."/>
            <person name="Bonito G."/>
            <person name="Spatafora J.W."/>
        </authorList>
    </citation>
    <scope>NUCLEOTIDE SEQUENCE [LARGE SCALE GENOMIC DNA]</scope>
    <source>
        <strain evidence="7 8">AD002</strain>
    </source>
</reference>
<sequence length="546" mass="62133">MRPITALVLAATFLASLCVPSSAFGSDAMFGAVGILHQKTSHSRRKLRRSLAQSVEFGPFYFDQKLDHFHINTTTFRQRYWVNSNHYKANGPVIFYNAGETDATERGGYVLNSTMHDLAQSLQGIVVVIEHRYYGESTPFSNYTTENLRFLNTDQALEDMANFIRTVKVTFPPSYSKSHHTPNPIVSFPRTNNCISRQFPNLSFTLPPASHTPWIVYGGSYSGNLAAWMRKKYPDIVFAAVPSSAPVEARVDFWQYFEPIRRYGPKKCIDAIVSTVDQVDQILFGKDENAKANLYAKFGLTGLKYDDDFASLISYPLGNWENIVPGDNPFIDFCTIFNNSTTPAEYFDTYAEYLKALIVEADCPPGGIDACFTTHNPESSMYTDVTSPYRAWTYQTCTEYGYWEDAAPKGHTSLLSRKFDINWFQRQCHLTFGEQSITSLANVEDFNRRYGGWNVKLTRTIWVDGEWDPWRELSVQSPNAPKRRSTTTAPLVLIPQAVHHWDFDTGPSVPGTVKQAQVEILGALQSWLKHYYHAHNIEFRFQILRT</sequence>
<gene>
    <name evidence="7" type="ORF">BC938DRAFT_477638</name>
</gene>
<proteinExistence type="inferred from homology"/>
<evidence type="ECO:0000256" key="5">
    <source>
        <dbReference type="ARBA" id="ARBA00023180"/>
    </source>
</evidence>
<dbReference type="EMBL" id="RBNJ01002868">
    <property type="protein sequence ID" value="RUS31527.1"/>
    <property type="molecule type" value="Genomic_DNA"/>
</dbReference>
<dbReference type="GO" id="GO:0070008">
    <property type="term" value="F:serine-type exopeptidase activity"/>
    <property type="evidence" value="ECO:0007669"/>
    <property type="project" value="InterPro"/>
</dbReference>
<dbReference type="Pfam" id="PF05577">
    <property type="entry name" value="Peptidase_S28"/>
    <property type="match status" value="2"/>
</dbReference>
<dbReference type="GO" id="GO:0008239">
    <property type="term" value="F:dipeptidyl-peptidase activity"/>
    <property type="evidence" value="ECO:0007669"/>
    <property type="project" value="TreeGrafter"/>
</dbReference>
<protein>
    <submittedName>
        <fullName evidence="7">Serine carboxypeptidase S28-domain-containing protein</fullName>
    </submittedName>
</protein>
<keyword evidence="5" id="KW-0325">Glycoprotein</keyword>
<dbReference type="AlphaFoldDB" id="A0A433QP43"/>
<dbReference type="Gene3D" id="3.40.50.1820">
    <property type="entry name" value="alpha/beta hydrolase"/>
    <property type="match status" value="2"/>
</dbReference>
<dbReference type="PANTHER" id="PTHR11010">
    <property type="entry name" value="PROTEASE S28 PRO-X CARBOXYPEPTIDASE-RELATED"/>
    <property type="match status" value="1"/>
</dbReference>
<evidence type="ECO:0000313" key="7">
    <source>
        <dbReference type="EMBL" id="RUS31527.1"/>
    </source>
</evidence>
<keyword evidence="8" id="KW-1185">Reference proteome</keyword>
<dbReference type="SUPFAM" id="SSF53474">
    <property type="entry name" value="alpha/beta-Hydrolases"/>
    <property type="match status" value="1"/>
</dbReference>
<dbReference type="Proteomes" id="UP000274822">
    <property type="component" value="Unassembled WGS sequence"/>
</dbReference>
<keyword evidence="4" id="KW-0378">Hydrolase</keyword>
<evidence type="ECO:0000313" key="8">
    <source>
        <dbReference type="Proteomes" id="UP000274822"/>
    </source>
</evidence>
<comment type="caution">
    <text evidence="7">The sequence shown here is derived from an EMBL/GenBank/DDBJ whole genome shotgun (WGS) entry which is preliminary data.</text>
</comment>
<evidence type="ECO:0000256" key="4">
    <source>
        <dbReference type="ARBA" id="ARBA00022801"/>
    </source>
</evidence>
<evidence type="ECO:0000256" key="3">
    <source>
        <dbReference type="ARBA" id="ARBA00022729"/>
    </source>
</evidence>
<accession>A0A433QP43</accession>
<name>A0A433QP43_9FUNG</name>
<dbReference type="InterPro" id="IPR029058">
    <property type="entry name" value="AB_hydrolase_fold"/>
</dbReference>
<dbReference type="GO" id="GO:0004180">
    <property type="term" value="F:carboxypeptidase activity"/>
    <property type="evidence" value="ECO:0007669"/>
    <property type="project" value="UniProtKB-KW"/>
</dbReference>